<dbReference type="EMBL" id="BMAT01013868">
    <property type="protein sequence ID" value="GFS21721.1"/>
    <property type="molecule type" value="Genomic_DNA"/>
</dbReference>
<accession>A0AAV4JH90</accession>
<sequence>MRDEFLSGITKKFEDLGINPENVKILRIYEGSIKVDAEITEKPENPNSLALTSNAVKQLVNAGDFDITVDNMTFSLDPDETLVTPLTASQVGSEVTTTPVTPGSSTPSVPLPADDDDDLSKTDKIIIGAVCGGVLLLTLFIVFYCTCKSKRNKEEDPNTIYDNAYMEPKKATIKRQGFTYDKPVLYA</sequence>
<name>A0AAV4JH90_9GAST</name>
<keyword evidence="2" id="KW-1133">Transmembrane helix</keyword>
<protein>
    <recommendedName>
        <fullName evidence="5">SEA domain-containing protein</fullName>
    </recommendedName>
</protein>
<reference evidence="3 4" key="1">
    <citation type="journal article" date="2021" name="Elife">
        <title>Chloroplast acquisition without the gene transfer in kleptoplastic sea slugs, Plakobranchus ocellatus.</title>
        <authorList>
            <person name="Maeda T."/>
            <person name="Takahashi S."/>
            <person name="Yoshida T."/>
            <person name="Shimamura S."/>
            <person name="Takaki Y."/>
            <person name="Nagai Y."/>
            <person name="Toyoda A."/>
            <person name="Suzuki Y."/>
            <person name="Arimoto A."/>
            <person name="Ishii H."/>
            <person name="Satoh N."/>
            <person name="Nishiyama T."/>
            <person name="Hasebe M."/>
            <person name="Maruyama T."/>
            <person name="Minagawa J."/>
            <person name="Obokata J."/>
            <person name="Shigenobu S."/>
        </authorList>
    </citation>
    <scope>NUCLEOTIDE SEQUENCE [LARGE SCALE GENOMIC DNA]</scope>
</reference>
<feature type="transmembrane region" description="Helical" evidence="2">
    <location>
        <begin position="125"/>
        <end position="145"/>
    </location>
</feature>
<dbReference type="Proteomes" id="UP000762676">
    <property type="component" value="Unassembled WGS sequence"/>
</dbReference>
<evidence type="ECO:0000313" key="4">
    <source>
        <dbReference type="Proteomes" id="UP000762676"/>
    </source>
</evidence>
<organism evidence="3 4">
    <name type="scientific">Elysia marginata</name>
    <dbReference type="NCBI Taxonomy" id="1093978"/>
    <lineage>
        <taxon>Eukaryota</taxon>
        <taxon>Metazoa</taxon>
        <taxon>Spiralia</taxon>
        <taxon>Lophotrochozoa</taxon>
        <taxon>Mollusca</taxon>
        <taxon>Gastropoda</taxon>
        <taxon>Heterobranchia</taxon>
        <taxon>Euthyneura</taxon>
        <taxon>Panpulmonata</taxon>
        <taxon>Sacoglossa</taxon>
        <taxon>Placobranchoidea</taxon>
        <taxon>Plakobranchidae</taxon>
        <taxon>Elysia</taxon>
    </lineage>
</organism>
<feature type="compositionally biased region" description="Low complexity" evidence="1">
    <location>
        <begin position="91"/>
        <end position="108"/>
    </location>
</feature>
<feature type="region of interest" description="Disordered" evidence="1">
    <location>
        <begin position="90"/>
        <end position="112"/>
    </location>
</feature>
<gene>
    <name evidence="3" type="ORF">ElyMa_006932100</name>
</gene>
<evidence type="ECO:0000256" key="2">
    <source>
        <dbReference type="SAM" id="Phobius"/>
    </source>
</evidence>
<keyword evidence="4" id="KW-1185">Reference proteome</keyword>
<keyword evidence="2" id="KW-0812">Transmembrane</keyword>
<proteinExistence type="predicted"/>
<evidence type="ECO:0000256" key="1">
    <source>
        <dbReference type="SAM" id="MobiDB-lite"/>
    </source>
</evidence>
<comment type="caution">
    <text evidence="3">The sequence shown here is derived from an EMBL/GenBank/DDBJ whole genome shotgun (WGS) entry which is preliminary data.</text>
</comment>
<keyword evidence="2" id="KW-0472">Membrane</keyword>
<evidence type="ECO:0008006" key="5">
    <source>
        <dbReference type="Google" id="ProtNLM"/>
    </source>
</evidence>
<dbReference type="AlphaFoldDB" id="A0AAV4JH90"/>
<evidence type="ECO:0000313" key="3">
    <source>
        <dbReference type="EMBL" id="GFS21721.1"/>
    </source>
</evidence>